<feature type="active site" description="Proton acceptor" evidence="4">
    <location>
        <position position="300"/>
    </location>
</feature>
<keyword evidence="2 6" id="KW-0808">Transferase</keyword>
<dbReference type="PIRSF" id="PIRSF005739">
    <property type="entry name" value="O-mtase"/>
    <property type="match status" value="1"/>
</dbReference>
<dbReference type="PROSITE" id="PS51683">
    <property type="entry name" value="SAM_OMT_II"/>
    <property type="match status" value="1"/>
</dbReference>
<name>A0A2V1E4R8_9PLEO</name>
<dbReference type="STRING" id="97972.A0A2V1E4R8"/>
<evidence type="ECO:0000259" key="5">
    <source>
        <dbReference type="Pfam" id="PF00891"/>
    </source>
</evidence>
<keyword evidence="1 6" id="KW-0489">Methyltransferase</keyword>
<dbReference type="GO" id="GO:0032259">
    <property type="term" value="P:methylation"/>
    <property type="evidence" value="ECO:0007669"/>
    <property type="project" value="UniProtKB-KW"/>
</dbReference>
<reference evidence="6 7" key="1">
    <citation type="journal article" date="2018" name="Sci. Rep.">
        <title>Comparative genomics provides insights into the lifestyle and reveals functional heterogeneity of dark septate endophytic fungi.</title>
        <authorList>
            <person name="Knapp D.G."/>
            <person name="Nemeth J.B."/>
            <person name="Barry K."/>
            <person name="Hainaut M."/>
            <person name="Henrissat B."/>
            <person name="Johnson J."/>
            <person name="Kuo A."/>
            <person name="Lim J.H.P."/>
            <person name="Lipzen A."/>
            <person name="Nolan M."/>
            <person name="Ohm R.A."/>
            <person name="Tamas L."/>
            <person name="Grigoriev I.V."/>
            <person name="Spatafora J.W."/>
            <person name="Nagy L.G."/>
            <person name="Kovacs G.M."/>
        </authorList>
    </citation>
    <scope>NUCLEOTIDE SEQUENCE [LARGE SCALE GENOMIC DNA]</scope>
    <source>
        <strain evidence="6 7">DSE2036</strain>
    </source>
</reference>
<organism evidence="6 7">
    <name type="scientific">Periconia macrospinosa</name>
    <dbReference type="NCBI Taxonomy" id="97972"/>
    <lineage>
        <taxon>Eukaryota</taxon>
        <taxon>Fungi</taxon>
        <taxon>Dikarya</taxon>
        <taxon>Ascomycota</taxon>
        <taxon>Pezizomycotina</taxon>
        <taxon>Dothideomycetes</taxon>
        <taxon>Pleosporomycetidae</taxon>
        <taxon>Pleosporales</taxon>
        <taxon>Massarineae</taxon>
        <taxon>Periconiaceae</taxon>
        <taxon>Periconia</taxon>
    </lineage>
</organism>
<dbReference type="InterPro" id="IPR036388">
    <property type="entry name" value="WH-like_DNA-bd_sf"/>
</dbReference>
<dbReference type="Pfam" id="PF00891">
    <property type="entry name" value="Methyltransf_2"/>
    <property type="match status" value="1"/>
</dbReference>
<dbReference type="InterPro" id="IPR036390">
    <property type="entry name" value="WH_DNA-bd_sf"/>
</dbReference>
<dbReference type="Proteomes" id="UP000244855">
    <property type="component" value="Unassembled WGS sequence"/>
</dbReference>
<dbReference type="OrthoDB" id="3340390at2759"/>
<dbReference type="GO" id="GO:0008171">
    <property type="term" value="F:O-methyltransferase activity"/>
    <property type="evidence" value="ECO:0007669"/>
    <property type="project" value="InterPro"/>
</dbReference>
<dbReference type="InterPro" id="IPR029063">
    <property type="entry name" value="SAM-dependent_MTases_sf"/>
</dbReference>
<dbReference type="Gene3D" id="3.40.50.150">
    <property type="entry name" value="Vaccinia Virus protein VP39"/>
    <property type="match status" value="1"/>
</dbReference>
<dbReference type="PANTHER" id="PTHR43712">
    <property type="entry name" value="PUTATIVE (AFU_ORTHOLOGUE AFUA_4G14580)-RELATED"/>
    <property type="match status" value="1"/>
</dbReference>
<proteinExistence type="predicted"/>
<evidence type="ECO:0000313" key="6">
    <source>
        <dbReference type="EMBL" id="PVI04220.1"/>
    </source>
</evidence>
<dbReference type="AlphaFoldDB" id="A0A2V1E4R8"/>
<dbReference type="PANTHER" id="PTHR43712:SF1">
    <property type="entry name" value="HYPOTHETICAL O-METHYLTRANSFERASE (EUROFUNG)-RELATED"/>
    <property type="match status" value="1"/>
</dbReference>
<dbReference type="Gene3D" id="1.10.10.10">
    <property type="entry name" value="Winged helix-like DNA-binding domain superfamily/Winged helix DNA-binding domain"/>
    <property type="match status" value="1"/>
</dbReference>
<evidence type="ECO:0000256" key="4">
    <source>
        <dbReference type="PIRSR" id="PIRSR005739-1"/>
    </source>
</evidence>
<accession>A0A2V1E4R8</accession>
<feature type="domain" description="O-methyltransferase C-terminal" evidence="5">
    <location>
        <begin position="228"/>
        <end position="371"/>
    </location>
</feature>
<keyword evidence="7" id="KW-1185">Reference proteome</keyword>
<evidence type="ECO:0000256" key="1">
    <source>
        <dbReference type="ARBA" id="ARBA00022603"/>
    </source>
</evidence>
<gene>
    <name evidence="6" type="ORF">DM02DRAFT_586416</name>
</gene>
<protein>
    <submittedName>
        <fullName evidence="6">O-methyltransferase</fullName>
    </submittedName>
</protein>
<evidence type="ECO:0000313" key="7">
    <source>
        <dbReference type="Proteomes" id="UP000244855"/>
    </source>
</evidence>
<dbReference type="InterPro" id="IPR001077">
    <property type="entry name" value="COMT_C"/>
</dbReference>
<dbReference type="SUPFAM" id="SSF46785">
    <property type="entry name" value="Winged helix' DNA-binding domain"/>
    <property type="match status" value="1"/>
</dbReference>
<evidence type="ECO:0000256" key="3">
    <source>
        <dbReference type="ARBA" id="ARBA00022691"/>
    </source>
</evidence>
<dbReference type="SUPFAM" id="SSF53335">
    <property type="entry name" value="S-adenosyl-L-methionine-dependent methyltransferases"/>
    <property type="match status" value="1"/>
</dbReference>
<dbReference type="InterPro" id="IPR016461">
    <property type="entry name" value="COMT-like"/>
</dbReference>
<keyword evidence="3" id="KW-0949">S-adenosyl-L-methionine</keyword>
<sequence>METLHQAIEAATLQAHNIPETSRVLLLNAATKLVSALQTPEDAIYRVAYSPMQFMAMRTLHSLGVFKQIVEKESVTSTELSETTAADKVLLERLLRVMIAAGVVVESGISTYSPNAQTRSVSERKMGGMVEAIFDGQTKPMAGLPEYLEKTGYKNPLDPQDGPFQYGHNAPGESFFEFLSKRPKIMNSYSTFFEASRGSRPDWIDWFPVQEKLLDDASKPVTKDDILLIDVAGNRGHDLMAFKNKFSSKYPGRYVLFDQPHIIEDQTLDLGEDVEKKAFDFFKDPVLPDARLYYMKFILHDWDDDNCLTILNNVTSVMKKGFSNLIIEDFIIPMTGCKWMPAMFDLQMMISCASMERNEAQWMHLLDAAGLEIEGFYPPPGDGTGIIVTKLKE</sequence>
<evidence type="ECO:0000256" key="2">
    <source>
        <dbReference type="ARBA" id="ARBA00022679"/>
    </source>
</evidence>
<dbReference type="EMBL" id="KZ805323">
    <property type="protein sequence ID" value="PVI04220.1"/>
    <property type="molecule type" value="Genomic_DNA"/>
</dbReference>